<dbReference type="InterPro" id="IPR037523">
    <property type="entry name" value="VOC_core"/>
</dbReference>
<keyword evidence="3" id="KW-1185">Reference proteome</keyword>
<organism evidence="2 3">
    <name type="scientific">Pseudoduganella guangdongensis</name>
    <dbReference type="NCBI Taxonomy" id="2692179"/>
    <lineage>
        <taxon>Bacteria</taxon>
        <taxon>Pseudomonadati</taxon>
        <taxon>Pseudomonadota</taxon>
        <taxon>Betaproteobacteria</taxon>
        <taxon>Burkholderiales</taxon>
        <taxon>Oxalobacteraceae</taxon>
        <taxon>Telluria group</taxon>
        <taxon>Pseudoduganella</taxon>
    </lineage>
</organism>
<dbReference type="PANTHER" id="PTHR36113:SF3">
    <property type="entry name" value="SLL5075 PROTEIN"/>
    <property type="match status" value="1"/>
</dbReference>
<reference evidence="2 3" key="1">
    <citation type="submission" date="2019-12" db="EMBL/GenBank/DDBJ databases">
        <title>Novel species isolated from a subtropical stream in China.</title>
        <authorList>
            <person name="Lu H."/>
        </authorList>
    </citation>
    <scope>NUCLEOTIDE SEQUENCE [LARGE SCALE GENOMIC DNA]</scope>
    <source>
        <strain evidence="2 3">DS3</strain>
    </source>
</reference>
<dbReference type="Proteomes" id="UP000448575">
    <property type="component" value="Unassembled WGS sequence"/>
</dbReference>
<dbReference type="InterPro" id="IPR004360">
    <property type="entry name" value="Glyas_Fos-R_dOase_dom"/>
</dbReference>
<dbReference type="Pfam" id="PF00903">
    <property type="entry name" value="Glyoxalase"/>
    <property type="match status" value="1"/>
</dbReference>
<accession>A0A6N9HPW8</accession>
<dbReference type="EMBL" id="WWCJ01000021">
    <property type="protein sequence ID" value="MYN04842.1"/>
    <property type="molecule type" value="Genomic_DNA"/>
</dbReference>
<name>A0A6N9HPW8_9BURK</name>
<dbReference type="CDD" id="cd06587">
    <property type="entry name" value="VOC"/>
    <property type="match status" value="1"/>
</dbReference>
<proteinExistence type="predicted"/>
<dbReference type="PROSITE" id="PS51819">
    <property type="entry name" value="VOC"/>
    <property type="match status" value="1"/>
</dbReference>
<comment type="caution">
    <text evidence="2">The sequence shown here is derived from an EMBL/GenBank/DDBJ whole genome shotgun (WGS) entry which is preliminary data.</text>
</comment>
<dbReference type="InterPro" id="IPR029068">
    <property type="entry name" value="Glyas_Bleomycin-R_OHBP_Dase"/>
</dbReference>
<dbReference type="PANTHER" id="PTHR36113">
    <property type="entry name" value="LYASE, PUTATIVE-RELATED-RELATED"/>
    <property type="match status" value="1"/>
</dbReference>
<evidence type="ECO:0000313" key="3">
    <source>
        <dbReference type="Proteomes" id="UP000448575"/>
    </source>
</evidence>
<dbReference type="Gene3D" id="3.10.180.10">
    <property type="entry name" value="2,3-Dihydroxybiphenyl 1,2-Dioxygenase, domain 1"/>
    <property type="match status" value="1"/>
</dbReference>
<gene>
    <name evidence="2" type="ORF">GTP41_22355</name>
</gene>
<dbReference type="AlphaFoldDB" id="A0A6N9HPW8"/>
<sequence>MRLNHIDLPVTDLEGAADYFQRGFGLERMPGPAGGMAILRGEDGFALILQQADKADYPAGFHVGFLQPTDAAVQAAYQRLADAGLPLPAPPAVSYGCLAFWCQAPGGILIEVSHRPG</sequence>
<evidence type="ECO:0000259" key="1">
    <source>
        <dbReference type="PROSITE" id="PS51819"/>
    </source>
</evidence>
<dbReference type="InterPro" id="IPR051332">
    <property type="entry name" value="Fosfomycin_Res_Enzymes"/>
</dbReference>
<dbReference type="RefSeq" id="WP_161027791.1">
    <property type="nucleotide sequence ID" value="NZ_WWCJ01000021.1"/>
</dbReference>
<feature type="domain" description="VOC" evidence="1">
    <location>
        <begin position="2"/>
        <end position="115"/>
    </location>
</feature>
<protein>
    <submittedName>
        <fullName evidence="2">VOC family protein</fullName>
    </submittedName>
</protein>
<evidence type="ECO:0000313" key="2">
    <source>
        <dbReference type="EMBL" id="MYN04842.1"/>
    </source>
</evidence>
<dbReference type="SUPFAM" id="SSF54593">
    <property type="entry name" value="Glyoxalase/Bleomycin resistance protein/Dihydroxybiphenyl dioxygenase"/>
    <property type="match status" value="1"/>
</dbReference>